<dbReference type="PANTHER" id="PTHR43756:SF1">
    <property type="entry name" value="3-PHENYLPROPIONATE_CINNAMIC ACID DIOXYGENASE SUBUNIT ALPHA"/>
    <property type="match status" value="1"/>
</dbReference>
<evidence type="ECO:0000256" key="5">
    <source>
        <dbReference type="ARBA" id="ARBA00023002"/>
    </source>
</evidence>
<dbReference type="Proteomes" id="UP000502706">
    <property type="component" value="Chromosome"/>
</dbReference>
<evidence type="ECO:0000259" key="10">
    <source>
        <dbReference type="PROSITE" id="PS51296"/>
    </source>
</evidence>
<dbReference type="PROSITE" id="PS51296">
    <property type="entry name" value="RIESKE"/>
    <property type="match status" value="1"/>
</dbReference>
<evidence type="ECO:0000313" key="11">
    <source>
        <dbReference type="EMBL" id="QIN79971.1"/>
    </source>
</evidence>
<keyword evidence="7" id="KW-0411">Iron-sulfur</keyword>
<evidence type="ECO:0000256" key="3">
    <source>
        <dbReference type="ARBA" id="ARBA00022723"/>
    </source>
</evidence>
<evidence type="ECO:0000256" key="2">
    <source>
        <dbReference type="ARBA" id="ARBA00022714"/>
    </source>
</evidence>
<dbReference type="GO" id="GO:0016705">
    <property type="term" value="F:oxidoreductase activity, acting on paired donors, with incorporation or reduction of molecular oxygen"/>
    <property type="evidence" value="ECO:0007669"/>
    <property type="project" value="UniProtKB-ARBA"/>
</dbReference>
<dbReference type="SUPFAM" id="SSF50022">
    <property type="entry name" value="ISP domain"/>
    <property type="match status" value="1"/>
</dbReference>
<keyword evidence="12" id="KW-1185">Reference proteome</keyword>
<sequence length="427" mass="48885">MDTLDRTGRPEAGIDAGDLVREDRIHRGVYSHPEVFDLEMRRIFNRTWVFVGHESEVTNTGDFKASYIGTQPVILTKDENGEIRVLVNRCPHRGSIVCREAKGNSNFFRCPYHGWTFKNTGDLVGVPRRKRYPEDFDLSELNLQQVPRVENYRGLVFASFNPEIEGLVGYLAQAKPYVDAFLDLSVEGEISLSAGANQHEYPGNWKFQMENGVDGYHAMFLHDSFFKIQARSQDRVHARIASRDEGKGWTEAFSNGHAILAREAGDKTIDELKSAHPEYFARLEEKHGPERFRELMAQMNIFIFPNLYLILNQVRVIRPVSPTKTVVNMYPVMLNGAPEELNEQRLREHEEGFSAAGFVGPDDYEAFACVQEGLKAESVEWLVLLRGIHDEKVLENGSRWGQPSDETPQRGQYREWRRLMTMDGEAK</sequence>
<keyword evidence="6" id="KW-0408">Iron</keyword>
<evidence type="ECO:0000256" key="8">
    <source>
        <dbReference type="ARBA" id="ARBA00023027"/>
    </source>
</evidence>
<dbReference type="Gene3D" id="3.90.380.10">
    <property type="entry name" value="Naphthalene 1,2-dioxygenase Alpha Subunit, Chain A, domain 1"/>
    <property type="match status" value="1"/>
</dbReference>
<keyword evidence="3" id="KW-0479">Metal-binding</keyword>
<dbReference type="KEGG" id="rmar:GBA65_17210"/>
<proteinExistence type="inferred from homology"/>
<accession>A0A6G8Q0H4</accession>
<keyword evidence="2" id="KW-0001">2Fe-2S</keyword>
<dbReference type="Gene3D" id="2.102.10.10">
    <property type="entry name" value="Rieske [2Fe-2S] iron-sulphur domain"/>
    <property type="match status" value="1"/>
</dbReference>
<dbReference type="InterPro" id="IPR015881">
    <property type="entry name" value="ARHD_Rieske_2Fe_2S"/>
</dbReference>
<dbReference type="GO" id="GO:0005506">
    <property type="term" value="F:iron ion binding"/>
    <property type="evidence" value="ECO:0007669"/>
    <property type="project" value="InterPro"/>
</dbReference>
<dbReference type="InterPro" id="IPR015879">
    <property type="entry name" value="Ring_hydroxy_dOase_asu_C_dom"/>
</dbReference>
<evidence type="ECO:0000313" key="12">
    <source>
        <dbReference type="Proteomes" id="UP000502706"/>
    </source>
</evidence>
<dbReference type="SUPFAM" id="SSF55961">
    <property type="entry name" value="Bet v1-like"/>
    <property type="match status" value="1"/>
</dbReference>
<feature type="region of interest" description="Disordered" evidence="9">
    <location>
        <begin position="396"/>
        <end position="415"/>
    </location>
</feature>
<evidence type="ECO:0000256" key="6">
    <source>
        <dbReference type="ARBA" id="ARBA00023004"/>
    </source>
</evidence>
<dbReference type="AlphaFoldDB" id="A0A6G8Q0H4"/>
<organism evidence="11 12">
    <name type="scientific">Rubrobacter marinus</name>
    <dbReference type="NCBI Taxonomy" id="2653852"/>
    <lineage>
        <taxon>Bacteria</taxon>
        <taxon>Bacillati</taxon>
        <taxon>Actinomycetota</taxon>
        <taxon>Rubrobacteria</taxon>
        <taxon>Rubrobacterales</taxon>
        <taxon>Rubrobacteraceae</taxon>
        <taxon>Rubrobacter</taxon>
    </lineage>
</organism>
<evidence type="ECO:0000256" key="1">
    <source>
        <dbReference type="ARBA" id="ARBA00008751"/>
    </source>
</evidence>
<evidence type="ECO:0000256" key="9">
    <source>
        <dbReference type="SAM" id="MobiDB-lite"/>
    </source>
</evidence>
<dbReference type="GO" id="GO:0051537">
    <property type="term" value="F:2 iron, 2 sulfur cluster binding"/>
    <property type="evidence" value="ECO:0007669"/>
    <property type="project" value="UniProtKB-KW"/>
</dbReference>
<evidence type="ECO:0000256" key="4">
    <source>
        <dbReference type="ARBA" id="ARBA00022964"/>
    </source>
</evidence>
<comment type="similarity">
    <text evidence="1">Belongs to the bacterial ring-hydroxylating dioxygenase alpha subunit family.</text>
</comment>
<keyword evidence="8" id="KW-0520">NAD</keyword>
<dbReference type="PROSITE" id="PS00570">
    <property type="entry name" value="RING_HYDROXYL_ALPHA"/>
    <property type="match status" value="1"/>
</dbReference>
<feature type="domain" description="Rieske" evidence="10">
    <location>
        <begin position="48"/>
        <end position="133"/>
    </location>
</feature>
<evidence type="ECO:0000256" key="7">
    <source>
        <dbReference type="ARBA" id="ARBA00023014"/>
    </source>
</evidence>
<gene>
    <name evidence="11" type="ORF">GBA65_17210</name>
</gene>
<keyword evidence="5" id="KW-0560">Oxidoreductase</keyword>
<dbReference type="CDD" id="cd08879">
    <property type="entry name" value="RHO_alpha_C_AntDO-like"/>
    <property type="match status" value="1"/>
</dbReference>
<dbReference type="Pfam" id="PF00355">
    <property type="entry name" value="Rieske"/>
    <property type="match status" value="1"/>
</dbReference>
<dbReference type="Pfam" id="PF00848">
    <property type="entry name" value="Ring_hydroxyl_A"/>
    <property type="match status" value="1"/>
</dbReference>
<dbReference type="PRINTS" id="PR00090">
    <property type="entry name" value="RNGDIOXGNASE"/>
</dbReference>
<feature type="compositionally biased region" description="Polar residues" evidence="9">
    <location>
        <begin position="399"/>
        <end position="410"/>
    </location>
</feature>
<dbReference type="InterPro" id="IPR036922">
    <property type="entry name" value="Rieske_2Fe-2S_sf"/>
</dbReference>
<protein>
    <submittedName>
        <fullName evidence="11">Rieske 2Fe-2S domain-containing protein</fullName>
    </submittedName>
</protein>
<name>A0A6G8Q0H4_9ACTN</name>
<dbReference type="GO" id="GO:0004497">
    <property type="term" value="F:monooxygenase activity"/>
    <property type="evidence" value="ECO:0007669"/>
    <property type="project" value="UniProtKB-ARBA"/>
</dbReference>
<keyword evidence="4" id="KW-0223">Dioxygenase</keyword>
<dbReference type="GO" id="GO:0051213">
    <property type="term" value="F:dioxygenase activity"/>
    <property type="evidence" value="ECO:0007669"/>
    <property type="project" value="UniProtKB-KW"/>
</dbReference>
<dbReference type="InterPro" id="IPR001663">
    <property type="entry name" value="Rng_hydr_dOase-A"/>
</dbReference>
<dbReference type="RefSeq" id="WP_166397646.1">
    <property type="nucleotide sequence ID" value="NZ_CP045121.1"/>
</dbReference>
<dbReference type="InterPro" id="IPR017941">
    <property type="entry name" value="Rieske_2Fe-2S"/>
</dbReference>
<reference evidence="11 12" key="1">
    <citation type="submission" date="2019-10" db="EMBL/GenBank/DDBJ databases">
        <title>Rubrobacter sp nov SCSIO 52915 isolated from a deep-sea sediment in the South China Sea.</title>
        <authorList>
            <person name="Chen R.W."/>
        </authorList>
    </citation>
    <scope>NUCLEOTIDE SEQUENCE [LARGE SCALE GENOMIC DNA]</scope>
    <source>
        <strain evidence="11 12">SCSIO 52915</strain>
    </source>
</reference>
<dbReference type="PANTHER" id="PTHR43756">
    <property type="entry name" value="CHOLINE MONOOXYGENASE, CHLOROPLASTIC"/>
    <property type="match status" value="1"/>
</dbReference>
<dbReference type="EMBL" id="CP045121">
    <property type="protein sequence ID" value="QIN79971.1"/>
    <property type="molecule type" value="Genomic_DNA"/>
</dbReference>